<dbReference type="PROSITE" id="PS51273">
    <property type="entry name" value="GATASE_TYPE_1"/>
    <property type="match status" value="1"/>
</dbReference>
<comment type="caution">
    <text evidence="1">The sequence shown here is derived from an EMBL/GenBank/DDBJ whole genome shotgun (WGS) entry which is preliminary data.</text>
</comment>
<dbReference type="InterPro" id="IPR011697">
    <property type="entry name" value="Peptidase_C26"/>
</dbReference>
<dbReference type="Pfam" id="PF07722">
    <property type="entry name" value="Peptidase_C26"/>
    <property type="match status" value="1"/>
</dbReference>
<dbReference type="CDD" id="cd01745">
    <property type="entry name" value="GATase1_2"/>
    <property type="match status" value="1"/>
</dbReference>
<dbReference type="GO" id="GO:0005829">
    <property type="term" value="C:cytosol"/>
    <property type="evidence" value="ECO:0007669"/>
    <property type="project" value="TreeGrafter"/>
</dbReference>
<dbReference type="PATRIC" id="fig|1335616.4.peg.121"/>
<gene>
    <name evidence="1" type="primary">guaA</name>
    <name evidence="1" type="ORF">WDC_0122</name>
</gene>
<evidence type="ECO:0000313" key="1">
    <source>
        <dbReference type="EMBL" id="KIS04382.1"/>
    </source>
</evidence>
<dbReference type="RefSeq" id="WP_044009855.1">
    <property type="nucleotide sequence ID" value="NZ_AWTT01000001.1"/>
</dbReference>
<organism evidence="1 2">
    <name type="scientific">Paucilactobacillus wasatchensis</name>
    <dbReference type="NCBI Taxonomy" id="1335616"/>
    <lineage>
        <taxon>Bacteria</taxon>
        <taxon>Bacillati</taxon>
        <taxon>Bacillota</taxon>
        <taxon>Bacilli</taxon>
        <taxon>Lactobacillales</taxon>
        <taxon>Lactobacillaceae</taxon>
        <taxon>Paucilactobacillus</taxon>
    </lineage>
</organism>
<dbReference type="GO" id="GO:0033969">
    <property type="term" value="F:gamma-glutamyl-gamma-aminobutyrate hydrolase activity"/>
    <property type="evidence" value="ECO:0007669"/>
    <property type="project" value="TreeGrafter"/>
</dbReference>
<dbReference type="InterPro" id="IPR029062">
    <property type="entry name" value="Class_I_gatase-like"/>
</dbReference>
<dbReference type="Gene3D" id="3.40.50.880">
    <property type="match status" value="1"/>
</dbReference>
<dbReference type="GO" id="GO:0016740">
    <property type="term" value="F:transferase activity"/>
    <property type="evidence" value="ECO:0007669"/>
    <property type="project" value="UniProtKB-KW"/>
</dbReference>
<keyword evidence="1" id="KW-0315">Glutamine amidotransferase</keyword>
<dbReference type="PANTHER" id="PTHR43235">
    <property type="entry name" value="GLUTAMINE AMIDOTRANSFERASE PB2B2.05-RELATED"/>
    <property type="match status" value="1"/>
</dbReference>
<dbReference type="Proteomes" id="UP000032279">
    <property type="component" value="Unassembled WGS sequence"/>
</dbReference>
<reference evidence="1 2" key="1">
    <citation type="submission" date="2013-08" db="EMBL/GenBank/DDBJ databases">
        <title>Lactobacillus wasatchii sp. WDC04, a late gas producing bacteria isolated from aged chedder cheese.</title>
        <authorList>
            <person name="Oberg C.J."/>
            <person name="Culumber M."/>
            <person name="McMahon D.J."/>
            <person name="Broadbent J.R."/>
            <person name="Oberg T.S."/>
            <person name="Ortaki F."/>
        </authorList>
    </citation>
    <scope>NUCLEOTIDE SEQUENCE [LARGE SCALE GENOMIC DNA]</scope>
    <source>
        <strain evidence="1 2">WDC04</strain>
    </source>
</reference>
<dbReference type="EMBL" id="AWTT01000001">
    <property type="protein sequence ID" value="KIS04382.1"/>
    <property type="molecule type" value="Genomic_DNA"/>
</dbReference>
<dbReference type="InterPro" id="IPR044668">
    <property type="entry name" value="PuuD-like"/>
</dbReference>
<evidence type="ECO:0000313" key="2">
    <source>
        <dbReference type="Proteomes" id="UP000032279"/>
    </source>
</evidence>
<dbReference type="SUPFAM" id="SSF52317">
    <property type="entry name" value="Class I glutamine amidotransferase-like"/>
    <property type="match status" value="1"/>
</dbReference>
<accession>A0A0D1A9G6</accession>
<proteinExistence type="predicted"/>
<keyword evidence="1" id="KW-0808">Transferase</keyword>
<protein>
    <submittedName>
        <fullName evidence="1">Glutamine amidotransferase class-I</fullName>
    </submittedName>
</protein>
<sequence length="255" mass="28420">MRPLVGILGAQMNHADNQFIDSHFEYVQNVNIAAIEAAGGLPLVLPIAQADVEELASEYVSQISAVFLIGGEDSDPNLYHEQPTPLLGEIDQQRDRFELAVYQQARQQHKPILGICRGMQLINIAEGGSLYQDVTLAQIDKPLKHDQQPTSVMAETHQIKIKAGSWLQPLLGTTHQVNSVHHQMIHQLAPALEAVASSPDGVVEAIVSRDHEVYGVQFHPEWLTQSDKSMQQIFNWFVDYVQKSIANGERMFKQA</sequence>
<dbReference type="PANTHER" id="PTHR43235:SF1">
    <property type="entry name" value="GLUTAMINE AMIDOTRANSFERASE PB2B2.05-RELATED"/>
    <property type="match status" value="1"/>
</dbReference>
<dbReference type="STRING" id="1335616.WDC_0122"/>
<dbReference type="GO" id="GO:0006598">
    <property type="term" value="P:polyamine catabolic process"/>
    <property type="evidence" value="ECO:0007669"/>
    <property type="project" value="TreeGrafter"/>
</dbReference>
<name>A0A0D1A9G6_9LACO</name>
<dbReference type="AlphaFoldDB" id="A0A0D1A9G6"/>
<keyword evidence="2" id="KW-1185">Reference proteome</keyword>